<feature type="region of interest" description="Disordered" evidence="1">
    <location>
        <begin position="19"/>
        <end position="55"/>
    </location>
</feature>
<reference evidence="2 3" key="1">
    <citation type="submission" date="2016-10" db="EMBL/GenBank/DDBJ databases">
        <authorList>
            <person name="de Groot N.N."/>
        </authorList>
    </citation>
    <scope>NUCLEOTIDE SEQUENCE [LARGE SCALE GENOMIC DNA]</scope>
    <source>
        <strain evidence="2 3">DSM 43019</strain>
    </source>
</reference>
<evidence type="ECO:0000313" key="3">
    <source>
        <dbReference type="Proteomes" id="UP000199645"/>
    </source>
</evidence>
<dbReference type="EMBL" id="FONV01000010">
    <property type="protein sequence ID" value="SFF44587.1"/>
    <property type="molecule type" value="Genomic_DNA"/>
</dbReference>
<organism evidence="2 3">
    <name type="scientific">Actinoplanes philippinensis</name>
    <dbReference type="NCBI Taxonomy" id="35752"/>
    <lineage>
        <taxon>Bacteria</taxon>
        <taxon>Bacillati</taxon>
        <taxon>Actinomycetota</taxon>
        <taxon>Actinomycetes</taxon>
        <taxon>Micromonosporales</taxon>
        <taxon>Micromonosporaceae</taxon>
        <taxon>Actinoplanes</taxon>
    </lineage>
</organism>
<dbReference type="RefSeq" id="WP_177319929.1">
    <property type="nucleotide sequence ID" value="NZ_BOMT01000055.1"/>
</dbReference>
<proteinExistence type="predicted"/>
<name>A0A1I2IU77_9ACTN</name>
<protein>
    <submittedName>
        <fullName evidence="2">Uncharacterized protein</fullName>
    </submittedName>
</protein>
<evidence type="ECO:0000313" key="2">
    <source>
        <dbReference type="EMBL" id="SFF44587.1"/>
    </source>
</evidence>
<dbReference type="Proteomes" id="UP000199645">
    <property type="component" value="Unassembled WGS sequence"/>
</dbReference>
<feature type="compositionally biased region" description="Basic and acidic residues" evidence="1">
    <location>
        <begin position="19"/>
        <end position="34"/>
    </location>
</feature>
<accession>A0A1I2IU77</accession>
<sequence length="55" mass="5665">MASNVMGAGNRPYMGRTAAEIKADQDRARAEDAATARTGSAAGRDRRSIGKGGGR</sequence>
<keyword evidence="3" id="KW-1185">Reference proteome</keyword>
<evidence type="ECO:0000256" key="1">
    <source>
        <dbReference type="SAM" id="MobiDB-lite"/>
    </source>
</evidence>
<dbReference type="AlphaFoldDB" id="A0A1I2IU77"/>
<dbReference type="STRING" id="35752.SAMN05421541_110358"/>
<gene>
    <name evidence="2" type="ORF">SAMN05421541_110358</name>
</gene>